<dbReference type="GO" id="GO:0160147">
    <property type="term" value="F:tRNA pseudouridine(38-40) synthase activity"/>
    <property type="evidence" value="ECO:0007669"/>
    <property type="project" value="UniProtKB-EC"/>
</dbReference>
<organism evidence="9 10">
    <name type="scientific">Candidatus Cryptobacteroides gallistercoris</name>
    <dbReference type="NCBI Taxonomy" id="2840765"/>
    <lineage>
        <taxon>Bacteria</taxon>
        <taxon>Pseudomonadati</taxon>
        <taxon>Bacteroidota</taxon>
        <taxon>Bacteroidia</taxon>
        <taxon>Bacteroidales</taxon>
        <taxon>Candidatus Cryptobacteroides</taxon>
    </lineage>
</organism>
<dbReference type="PIRSF" id="PIRSF001430">
    <property type="entry name" value="tRNA_psdUrid_synth"/>
    <property type="match status" value="1"/>
</dbReference>
<evidence type="ECO:0000259" key="8">
    <source>
        <dbReference type="Pfam" id="PF01416"/>
    </source>
</evidence>
<comment type="caution">
    <text evidence="9">The sequence shown here is derived from an EMBL/GenBank/DDBJ whole genome shotgun (WGS) entry which is preliminary data.</text>
</comment>
<keyword evidence="2 4" id="KW-0819">tRNA processing</keyword>
<comment type="subunit">
    <text evidence="4">Homodimer.</text>
</comment>
<evidence type="ECO:0000256" key="6">
    <source>
        <dbReference type="PIRSR" id="PIRSR001430-2"/>
    </source>
</evidence>
<sequence>MRYTLRISYNGSDFYGWQRQPGTRTVQGEIERALSIFLGNEIPVTGAGRTDTGVNAVNYLAHFDLPDGCSLNDAKNFLYKINAILPKGITVHEVREAGPDFHARFSALSREYHYFIHRKKDPFMENFSWYCRYPLDLEKMNAAARNLLGRHDFSCFEKKGGNNLTSICTISEAVWETWLPPHVSVLGYPCGREDFLMFRIRADRFLRNMVRAIVGTLVEVGRGRRSPEWTAGLLRDGDRSAAGESVPGNALFLSRIEYADENGGL</sequence>
<feature type="active site" description="Nucleophile" evidence="4 5">
    <location>
        <position position="51"/>
    </location>
</feature>
<dbReference type="Pfam" id="PF01416">
    <property type="entry name" value="PseudoU_synth_1"/>
    <property type="match status" value="2"/>
</dbReference>
<comment type="function">
    <text evidence="4">Formation of pseudouridine at positions 38, 39 and 40 in the anticodon stem and loop of transfer RNAs.</text>
</comment>
<evidence type="ECO:0000313" key="9">
    <source>
        <dbReference type="EMBL" id="MBO8454632.1"/>
    </source>
</evidence>
<dbReference type="GO" id="GO:0003723">
    <property type="term" value="F:RNA binding"/>
    <property type="evidence" value="ECO:0007669"/>
    <property type="project" value="InterPro"/>
</dbReference>
<dbReference type="InterPro" id="IPR020103">
    <property type="entry name" value="PsdUridine_synth_cat_dom_sf"/>
</dbReference>
<comment type="catalytic activity">
    <reaction evidence="4 7">
        <text>uridine(38/39/40) in tRNA = pseudouridine(38/39/40) in tRNA</text>
        <dbReference type="Rhea" id="RHEA:22376"/>
        <dbReference type="Rhea" id="RHEA-COMP:10085"/>
        <dbReference type="Rhea" id="RHEA-COMP:10087"/>
        <dbReference type="ChEBI" id="CHEBI:65314"/>
        <dbReference type="ChEBI" id="CHEBI:65315"/>
        <dbReference type="EC" id="5.4.99.12"/>
    </reaction>
</comment>
<gene>
    <name evidence="4 9" type="primary">truA</name>
    <name evidence="9" type="ORF">IAC07_07925</name>
</gene>
<name>A0A940DP86_9BACT</name>
<keyword evidence="3 4" id="KW-0413">Isomerase</keyword>
<feature type="domain" description="Pseudouridine synthase I TruA alpha/beta" evidence="8">
    <location>
        <begin position="8"/>
        <end position="105"/>
    </location>
</feature>
<dbReference type="PANTHER" id="PTHR11142">
    <property type="entry name" value="PSEUDOURIDYLATE SYNTHASE"/>
    <property type="match status" value="1"/>
</dbReference>
<feature type="domain" description="Pseudouridine synthase I TruA alpha/beta" evidence="8">
    <location>
        <begin position="143"/>
        <end position="258"/>
    </location>
</feature>
<dbReference type="InterPro" id="IPR001406">
    <property type="entry name" value="PsdUridine_synth_TruA"/>
</dbReference>
<dbReference type="SUPFAM" id="SSF55120">
    <property type="entry name" value="Pseudouridine synthase"/>
    <property type="match status" value="1"/>
</dbReference>
<evidence type="ECO:0000256" key="3">
    <source>
        <dbReference type="ARBA" id="ARBA00023235"/>
    </source>
</evidence>
<dbReference type="AlphaFoldDB" id="A0A940DP86"/>
<dbReference type="Gene3D" id="3.30.70.580">
    <property type="entry name" value="Pseudouridine synthase I, catalytic domain, N-terminal subdomain"/>
    <property type="match status" value="1"/>
</dbReference>
<comment type="caution">
    <text evidence="4">Lacks conserved residue(s) required for the propagation of feature annotation.</text>
</comment>
<evidence type="ECO:0000313" key="10">
    <source>
        <dbReference type="Proteomes" id="UP000771749"/>
    </source>
</evidence>
<comment type="similarity">
    <text evidence="1 4 7">Belongs to the tRNA pseudouridine synthase TruA family.</text>
</comment>
<evidence type="ECO:0000256" key="4">
    <source>
        <dbReference type="HAMAP-Rule" id="MF_00171"/>
    </source>
</evidence>
<feature type="binding site" evidence="4 6">
    <location>
        <position position="112"/>
    </location>
    <ligand>
        <name>substrate</name>
    </ligand>
</feature>
<evidence type="ECO:0000256" key="7">
    <source>
        <dbReference type="RuleBase" id="RU003792"/>
    </source>
</evidence>
<dbReference type="NCBIfam" id="TIGR00071">
    <property type="entry name" value="hisT_truA"/>
    <property type="match status" value="1"/>
</dbReference>
<dbReference type="CDD" id="cd02570">
    <property type="entry name" value="PseudoU_synth_EcTruA"/>
    <property type="match status" value="1"/>
</dbReference>
<evidence type="ECO:0000256" key="2">
    <source>
        <dbReference type="ARBA" id="ARBA00022694"/>
    </source>
</evidence>
<reference evidence="9" key="1">
    <citation type="submission" date="2020-10" db="EMBL/GenBank/DDBJ databases">
        <authorList>
            <person name="Gilroy R."/>
        </authorList>
    </citation>
    <scope>NUCLEOTIDE SEQUENCE</scope>
    <source>
        <strain evidence="9">F1-3629</strain>
    </source>
</reference>
<dbReference type="GO" id="GO:0031119">
    <property type="term" value="P:tRNA pseudouridine synthesis"/>
    <property type="evidence" value="ECO:0007669"/>
    <property type="project" value="UniProtKB-UniRule"/>
</dbReference>
<dbReference type="PANTHER" id="PTHR11142:SF0">
    <property type="entry name" value="TRNA PSEUDOURIDINE SYNTHASE-LIKE 1"/>
    <property type="match status" value="1"/>
</dbReference>
<reference evidence="9" key="2">
    <citation type="journal article" date="2021" name="PeerJ">
        <title>Extensive microbial diversity within the chicken gut microbiome revealed by metagenomics and culture.</title>
        <authorList>
            <person name="Gilroy R."/>
            <person name="Ravi A."/>
            <person name="Getino M."/>
            <person name="Pursley I."/>
            <person name="Horton D.L."/>
            <person name="Alikhan N.F."/>
            <person name="Baker D."/>
            <person name="Gharbi K."/>
            <person name="Hall N."/>
            <person name="Watson M."/>
            <person name="Adriaenssens E.M."/>
            <person name="Foster-Nyarko E."/>
            <person name="Jarju S."/>
            <person name="Secka A."/>
            <person name="Antonio M."/>
            <person name="Oren A."/>
            <person name="Chaudhuri R.R."/>
            <person name="La Ragione R."/>
            <person name="Hildebrand F."/>
            <person name="Pallen M.J."/>
        </authorList>
    </citation>
    <scope>NUCLEOTIDE SEQUENCE</scope>
    <source>
        <strain evidence="9">F1-3629</strain>
    </source>
</reference>
<protein>
    <recommendedName>
        <fullName evidence="4">tRNA pseudouridine synthase A</fullName>
        <ecNumber evidence="4">5.4.99.12</ecNumber>
    </recommendedName>
    <alternativeName>
        <fullName evidence="4">tRNA pseudouridine(38-40) synthase</fullName>
    </alternativeName>
    <alternativeName>
        <fullName evidence="4">tRNA pseudouridylate synthase I</fullName>
    </alternativeName>
    <alternativeName>
        <fullName evidence="4">tRNA-uridine isomerase I</fullName>
    </alternativeName>
</protein>
<dbReference type="InterPro" id="IPR020095">
    <property type="entry name" value="PsdUridine_synth_TruA_C"/>
</dbReference>
<dbReference type="EMBL" id="JADIMJ010000123">
    <property type="protein sequence ID" value="MBO8454632.1"/>
    <property type="molecule type" value="Genomic_DNA"/>
</dbReference>
<dbReference type="FunFam" id="3.30.70.580:FF:000001">
    <property type="entry name" value="tRNA pseudouridine synthase A"/>
    <property type="match status" value="1"/>
</dbReference>
<proteinExistence type="inferred from homology"/>
<dbReference type="InterPro" id="IPR020097">
    <property type="entry name" value="PsdUridine_synth_TruA_a/b_dom"/>
</dbReference>
<dbReference type="Proteomes" id="UP000771749">
    <property type="component" value="Unassembled WGS sequence"/>
</dbReference>
<dbReference type="InterPro" id="IPR020094">
    <property type="entry name" value="TruA/RsuA/RluB/E/F_N"/>
</dbReference>
<dbReference type="EC" id="5.4.99.12" evidence="4"/>
<dbReference type="HAMAP" id="MF_00171">
    <property type="entry name" value="TruA"/>
    <property type="match status" value="1"/>
</dbReference>
<dbReference type="Gene3D" id="3.30.70.660">
    <property type="entry name" value="Pseudouridine synthase I, catalytic domain, C-terminal subdomain"/>
    <property type="match status" value="1"/>
</dbReference>
<evidence type="ECO:0000256" key="1">
    <source>
        <dbReference type="ARBA" id="ARBA00009375"/>
    </source>
</evidence>
<evidence type="ECO:0000256" key="5">
    <source>
        <dbReference type="PIRSR" id="PIRSR001430-1"/>
    </source>
</evidence>
<accession>A0A940DP86</accession>